<comment type="caution">
    <text evidence="1">The sequence shown here is derived from an EMBL/GenBank/DDBJ whole genome shotgun (WGS) entry which is preliminary data.</text>
</comment>
<dbReference type="EMBL" id="REGN01007573">
    <property type="protein sequence ID" value="RNA05848.1"/>
    <property type="molecule type" value="Genomic_DNA"/>
</dbReference>
<accession>A0A3M7Q4G8</accession>
<reference evidence="1 2" key="1">
    <citation type="journal article" date="2018" name="Sci. Rep.">
        <title>Genomic signatures of local adaptation to the degree of environmental predictability in rotifers.</title>
        <authorList>
            <person name="Franch-Gras L."/>
            <person name="Hahn C."/>
            <person name="Garcia-Roger E.M."/>
            <person name="Carmona M.J."/>
            <person name="Serra M."/>
            <person name="Gomez A."/>
        </authorList>
    </citation>
    <scope>NUCLEOTIDE SEQUENCE [LARGE SCALE GENOMIC DNA]</scope>
    <source>
        <strain evidence="1">HYR1</strain>
    </source>
</reference>
<organism evidence="1 2">
    <name type="scientific">Brachionus plicatilis</name>
    <name type="common">Marine rotifer</name>
    <name type="synonym">Brachionus muelleri</name>
    <dbReference type="NCBI Taxonomy" id="10195"/>
    <lineage>
        <taxon>Eukaryota</taxon>
        <taxon>Metazoa</taxon>
        <taxon>Spiralia</taxon>
        <taxon>Gnathifera</taxon>
        <taxon>Rotifera</taxon>
        <taxon>Eurotatoria</taxon>
        <taxon>Monogononta</taxon>
        <taxon>Pseudotrocha</taxon>
        <taxon>Ploima</taxon>
        <taxon>Brachionidae</taxon>
        <taxon>Brachionus</taxon>
    </lineage>
</organism>
<evidence type="ECO:0000313" key="2">
    <source>
        <dbReference type="Proteomes" id="UP000276133"/>
    </source>
</evidence>
<evidence type="ECO:0000313" key="1">
    <source>
        <dbReference type="EMBL" id="RNA05848.1"/>
    </source>
</evidence>
<proteinExistence type="predicted"/>
<keyword evidence="2" id="KW-1185">Reference proteome</keyword>
<sequence>MYHLNKINKFSLGAWLASCNYNHSSSNSFKVEDINKFRMVPFKKLSEPIRNFVLMHLTKF</sequence>
<protein>
    <submittedName>
        <fullName evidence="1">Uncharacterized protein</fullName>
    </submittedName>
</protein>
<dbReference type="Proteomes" id="UP000276133">
    <property type="component" value="Unassembled WGS sequence"/>
</dbReference>
<gene>
    <name evidence="1" type="ORF">BpHYR1_013607</name>
</gene>
<name>A0A3M7Q4G8_BRAPC</name>
<dbReference type="AlphaFoldDB" id="A0A3M7Q4G8"/>